<dbReference type="AlphaFoldDB" id="A0A2W6I651"/>
<dbReference type="RefSeq" id="WP_111112527.1">
    <property type="nucleotide sequence ID" value="NZ_LXXM01000179.1"/>
</dbReference>
<sequence length="143" mass="16178">MKVLYSLKKDLDLHPERVAETQALTLNQARPLFGLKGTQGLFGSEQWWRSIEDGLIHTETVAGVITSLYVTGQDHQRSPNAFDFRLQDGSIRSEDMYVNAPSEVSCYAVGRRVEITYVFDELKQPLQDGSSQYLDLVAEIRVI</sequence>
<reference evidence="1 2" key="1">
    <citation type="submission" date="2016-05" db="EMBL/GenBank/DDBJ databases">
        <authorList>
            <person name="Lavstsen T."/>
            <person name="Jespersen J.S."/>
        </authorList>
    </citation>
    <scope>NUCLEOTIDE SEQUENCE [LARGE SCALE GENOMIC DNA]</scope>
    <source>
        <strain evidence="1 2">SM-5815</strain>
    </source>
</reference>
<dbReference type="EMBL" id="LXXM01000179">
    <property type="protein sequence ID" value="PZS91218.1"/>
    <property type="molecule type" value="Genomic_DNA"/>
</dbReference>
<gene>
    <name evidence="1" type="ORF">A7X83_09455</name>
</gene>
<protein>
    <submittedName>
        <fullName evidence="1">Uncharacterized protein</fullName>
    </submittedName>
</protein>
<dbReference type="Proteomes" id="UP000249614">
    <property type="component" value="Unassembled WGS sequence"/>
</dbReference>
<name>A0A2W6I651_STEMA</name>
<accession>A0A2W6I651</accession>
<comment type="caution">
    <text evidence="1">The sequence shown here is derived from an EMBL/GenBank/DDBJ whole genome shotgun (WGS) entry which is preliminary data.</text>
</comment>
<evidence type="ECO:0000313" key="2">
    <source>
        <dbReference type="Proteomes" id="UP000249614"/>
    </source>
</evidence>
<evidence type="ECO:0000313" key="1">
    <source>
        <dbReference type="EMBL" id="PZS91218.1"/>
    </source>
</evidence>
<organism evidence="1 2">
    <name type="scientific">Stenotrophomonas maltophilia</name>
    <name type="common">Pseudomonas maltophilia</name>
    <name type="synonym">Xanthomonas maltophilia</name>
    <dbReference type="NCBI Taxonomy" id="40324"/>
    <lineage>
        <taxon>Bacteria</taxon>
        <taxon>Pseudomonadati</taxon>
        <taxon>Pseudomonadota</taxon>
        <taxon>Gammaproteobacteria</taxon>
        <taxon>Lysobacterales</taxon>
        <taxon>Lysobacteraceae</taxon>
        <taxon>Stenotrophomonas</taxon>
        <taxon>Stenotrophomonas maltophilia group</taxon>
    </lineage>
</organism>
<proteinExistence type="predicted"/>